<evidence type="ECO:0000313" key="3">
    <source>
        <dbReference type="Proteomes" id="UP000216300"/>
    </source>
</evidence>
<comment type="caution">
    <text evidence="2">The sequence shown here is derived from an EMBL/GenBank/DDBJ whole genome shotgun (WGS) entry which is preliminary data.</text>
</comment>
<accession>A0A255EW30</accession>
<reference evidence="3 4" key="1">
    <citation type="submission" date="2017-07" db="EMBL/GenBank/DDBJ databases">
        <title>Draft whole genome sequences of clinical Proprionibacteriaceae strains.</title>
        <authorList>
            <person name="Bernier A.-M."/>
            <person name="Bernard K."/>
            <person name="Domingo M.-C."/>
        </authorList>
    </citation>
    <scope>NUCLEOTIDE SEQUENCE [LARGE SCALE GENOMIC DNA]</scope>
    <source>
        <strain evidence="2 3">NML 150081</strain>
        <strain evidence="1 4">NML 160184</strain>
    </source>
</reference>
<protein>
    <submittedName>
        <fullName evidence="2">Uncharacterized protein</fullName>
    </submittedName>
</protein>
<keyword evidence="3" id="KW-1185">Reference proteome</keyword>
<name>A0A255EW30_9ACTN</name>
<accession>A0A255EGW1</accession>
<dbReference type="RefSeq" id="WP_094449563.1">
    <property type="nucleotide sequence ID" value="NZ_NMVI01000005.1"/>
</dbReference>
<dbReference type="AlphaFoldDB" id="A0A255EW30"/>
<proteinExistence type="predicted"/>
<evidence type="ECO:0000313" key="4">
    <source>
        <dbReference type="Proteomes" id="UP000216533"/>
    </source>
</evidence>
<evidence type="ECO:0000313" key="2">
    <source>
        <dbReference type="EMBL" id="OYN92343.1"/>
    </source>
</evidence>
<gene>
    <name evidence="2" type="ORF">CGZ91_02240</name>
    <name evidence="1" type="ORF">CGZ92_01150</name>
</gene>
<dbReference type="EMBL" id="NMVJ01000001">
    <property type="protein sequence ID" value="OYN92343.1"/>
    <property type="molecule type" value="Genomic_DNA"/>
</dbReference>
<evidence type="ECO:0000313" key="1">
    <source>
        <dbReference type="EMBL" id="OYN90470.1"/>
    </source>
</evidence>
<dbReference type="EMBL" id="NMVI01000005">
    <property type="protein sequence ID" value="OYN90470.1"/>
    <property type="molecule type" value="Genomic_DNA"/>
</dbReference>
<dbReference type="OrthoDB" id="143162at2"/>
<organism evidence="2 3">
    <name type="scientific">Parenemella sanctibonifatiensis</name>
    <dbReference type="NCBI Taxonomy" id="2016505"/>
    <lineage>
        <taxon>Bacteria</taxon>
        <taxon>Bacillati</taxon>
        <taxon>Actinomycetota</taxon>
        <taxon>Actinomycetes</taxon>
        <taxon>Propionibacteriales</taxon>
        <taxon>Propionibacteriaceae</taxon>
        <taxon>Parenemella</taxon>
    </lineage>
</organism>
<dbReference type="Proteomes" id="UP000216300">
    <property type="component" value="Unassembled WGS sequence"/>
</dbReference>
<sequence length="385" mass="42383">MTRCPHCFNFLSPERYAFQCDSGRCDAVPDEQGSLFHGAPTTWRPTVIANAPRGVPGWRPPANVQCQRCGGPTRECCPICHYILPGQWREGTATCFALAGARATGKSIYIGVVIKQLELLAQAMGTTLSFVNSASRETYHTVYERPLYETRGIIPPTPRANLADSYQRDPIILSLGVVGGQRRFLVFRDVAGEDLEGQVEQHHHLRFFANASAVLFMFDPTRVSEVRDQLQDLIPAQLHEGGDPAVVLNNLNLLIGAGRPRLAVVLSKFDTMQALRKVEGTGLSRIMSNMGAAFMRDPGAQQTSFDLEDAALLHAEVRSLLQRLGATNLVTAVERPNSGRTLDHRFFTVSALGAPTDGEQLHDRGIASFRCLDPIRWALHRDGVL</sequence>
<dbReference type="Proteomes" id="UP000216533">
    <property type="component" value="Unassembled WGS sequence"/>
</dbReference>